<dbReference type="PROSITE" id="PS00107">
    <property type="entry name" value="PROTEIN_KINASE_ATP"/>
    <property type="match status" value="1"/>
</dbReference>
<dbReference type="Gene3D" id="1.10.510.10">
    <property type="entry name" value="Transferase(Phosphotransferase) domain 1"/>
    <property type="match status" value="1"/>
</dbReference>
<keyword evidence="2 3" id="KW-0067">ATP-binding</keyword>
<dbReference type="PANTHER" id="PTHR44329">
    <property type="entry name" value="SERINE/THREONINE-PROTEIN KINASE TNNI3K-RELATED"/>
    <property type="match status" value="1"/>
</dbReference>
<dbReference type="Gene3D" id="3.30.200.20">
    <property type="entry name" value="Phosphorylase Kinase, domain 1"/>
    <property type="match status" value="1"/>
</dbReference>
<evidence type="ECO:0000256" key="3">
    <source>
        <dbReference type="PROSITE-ProRule" id="PRU10141"/>
    </source>
</evidence>
<proteinExistence type="predicted"/>
<dbReference type="SMART" id="SM00220">
    <property type="entry name" value="S_TKc"/>
    <property type="match status" value="1"/>
</dbReference>
<keyword evidence="6" id="KW-1185">Reference proteome</keyword>
<dbReference type="InterPro" id="IPR000719">
    <property type="entry name" value="Prot_kinase_dom"/>
</dbReference>
<evidence type="ECO:0000313" key="6">
    <source>
        <dbReference type="Proteomes" id="UP001159405"/>
    </source>
</evidence>
<dbReference type="EMBL" id="CALNXK010000007">
    <property type="protein sequence ID" value="CAH3039202.1"/>
    <property type="molecule type" value="Genomic_DNA"/>
</dbReference>
<feature type="domain" description="Protein kinase" evidence="4">
    <location>
        <begin position="28"/>
        <end position="346"/>
    </location>
</feature>
<dbReference type="Pfam" id="PF00069">
    <property type="entry name" value="Pkinase"/>
    <property type="match status" value="1"/>
</dbReference>
<keyword evidence="1 3" id="KW-0547">Nucleotide-binding</keyword>
<comment type="caution">
    <text evidence="5">The sequence shown here is derived from an EMBL/GenBank/DDBJ whole genome shotgun (WGS) entry which is preliminary data.</text>
</comment>
<dbReference type="InterPro" id="IPR051681">
    <property type="entry name" value="Ser/Thr_Kinases-Pseudokinases"/>
</dbReference>
<dbReference type="InterPro" id="IPR017441">
    <property type="entry name" value="Protein_kinase_ATP_BS"/>
</dbReference>
<evidence type="ECO:0000256" key="2">
    <source>
        <dbReference type="ARBA" id="ARBA00022840"/>
    </source>
</evidence>
<evidence type="ECO:0000256" key="1">
    <source>
        <dbReference type="ARBA" id="ARBA00022741"/>
    </source>
</evidence>
<evidence type="ECO:0000259" key="4">
    <source>
        <dbReference type="PROSITE" id="PS50011"/>
    </source>
</evidence>
<reference evidence="5 6" key="1">
    <citation type="submission" date="2022-05" db="EMBL/GenBank/DDBJ databases">
        <authorList>
            <consortium name="Genoscope - CEA"/>
            <person name="William W."/>
        </authorList>
    </citation>
    <scope>NUCLEOTIDE SEQUENCE [LARGE SCALE GENOMIC DNA]</scope>
</reference>
<dbReference type="PANTHER" id="PTHR44329:SF298">
    <property type="entry name" value="MIXED LINEAGE KINASE DOMAIN-LIKE PROTEIN"/>
    <property type="match status" value="1"/>
</dbReference>
<dbReference type="Proteomes" id="UP001159405">
    <property type="component" value="Unassembled WGS sequence"/>
</dbReference>
<dbReference type="InterPro" id="IPR008271">
    <property type="entry name" value="Ser/Thr_kinase_AS"/>
</dbReference>
<dbReference type="PROSITE" id="PS00108">
    <property type="entry name" value="PROTEIN_KINASE_ST"/>
    <property type="match status" value="1"/>
</dbReference>
<organism evidence="5 6">
    <name type="scientific">Porites lobata</name>
    <dbReference type="NCBI Taxonomy" id="104759"/>
    <lineage>
        <taxon>Eukaryota</taxon>
        <taxon>Metazoa</taxon>
        <taxon>Cnidaria</taxon>
        <taxon>Anthozoa</taxon>
        <taxon>Hexacorallia</taxon>
        <taxon>Scleractinia</taxon>
        <taxon>Fungiina</taxon>
        <taxon>Poritidae</taxon>
        <taxon>Porites</taxon>
    </lineage>
</organism>
<gene>
    <name evidence="5" type="ORF">PLOB_00043065</name>
</gene>
<accession>A0ABN8N1S5</accession>
<dbReference type="SUPFAM" id="SSF56112">
    <property type="entry name" value="Protein kinase-like (PK-like)"/>
    <property type="match status" value="1"/>
</dbReference>
<sequence>MAACFKLPSLAKRPKPKTQFPEFEWSEVTVEKELGSGTFGSVYLVKYEKEHRRNVIVKKMKGESAEARRRFEKEAAILKTVKGHRNVTEFLRFCREPYAIMMEHACFDFNPLGVKKQVNSLEDFLHFVDAEFDFTSFADVLLLCARDVVSGLDFLHKNNIAHRDLKPGNTLVCNQHYSKQNDVDLAKSYAECPIVCKLADFGLSRSPDMQTSTFLKPKTESPCRGTPVFMAPEILLEDLKFAGQEDLKKADIWALGLMMFSMINPNLSNPYRAEFEASGVPFSEKALRNTLRQQKLPRPDVKYESFRTTQWWQIDDVFKLCTQFDPESRPTAAEVLRLLDTNQPEASLRLMNLSVNQSSAQTPQDDGTNCCAFLALTICDRFLNEVNEKSDVQWDDVKQIAEDTIINLPRMINEHRKFDQYYDVSEAKLKLKELKILSSDYELSEECISSNTVFSDNGRTELINALTQKLDQSESAVAIYTCHPYIFSVGKHKDALFLVDTHPVSEDLGGNCNGLLLLTPDCSPRSCKLLVQWILNRLLKAGASEKELQSLAWLTPISG</sequence>
<feature type="binding site" evidence="3">
    <location>
        <position position="59"/>
    </location>
    <ligand>
        <name>ATP</name>
        <dbReference type="ChEBI" id="CHEBI:30616"/>
    </ligand>
</feature>
<protein>
    <recommendedName>
        <fullName evidence="4">Protein kinase domain-containing protein</fullName>
    </recommendedName>
</protein>
<evidence type="ECO:0000313" key="5">
    <source>
        <dbReference type="EMBL" id="CAH3039202.1"/>
    </source>
</evidence>
<name>A0ABN8N1S5_9CNID</name>
<dbReference type="InterPro" id="IPR011009">
    <property type="entry name" value="Kinase-like_dom_sf"/>
</dbReference>
<dbReference type="PROSITE" id="PS50011">
    <property type="entry name" value="PROTEIN_KINASE_DOM"/>
    <property type="match status" value="1"/>
</dbReference>